<comment type="similarity">
    <text evidence="1">Belongs to the HMG-CoA lyase family.</text>
</comment>
<reference evidence="5 7" key="1">
    <citation type="submission" date="2014-01" db="EMBL/GenBank/DDBJ databases">
        <title>Sulfitobacter sp. H3 (MCCC 1A00686) Genome Sequencing.</title>
        <authorList>
            <person name="Lai Q."/>
            <person name="Hong Z."/>
        </authorList>
    </citation>
    <scope>NUCLEOTIDE SEQUENCE [LARGE SCALE GENOMIC DNA]</scope>
    <source>
        <strain evidence="5 7">H3</strain>
    </source>
</reference>
<evidence type="ECO:0000313" key="5">
    <source>
        <dbReference type="EMBL" id="KEJ94370.1"/>
    </source>
</evidence>
<dbReference type="GO" id="GO:0006552">
    <property type="term" value="P:L-leucine catabolic process"/>
    <property type="evidence" value="ECO:0007669"/>
    <property type="project" value="TreeGrafter"/>
</dbReference>
<dbReference type="CDD" id="cd07938">
    <property type="entry name" value="DRE_TIM_HMGL"/>
    <property type="match status" value="1"/>
</dbReference>
<evidence type="ECO:0000313" key="6">
    <source>
        <dbReference type="EMBL" id="MBM2355668.1"/>
    </source>
</evidence>
<keyword evidence="2" id="KW-0479">Metal-binding</keyword>
<dbReference type="InterPro" id="IPR043594">
    <property type="entry name" value="HMGL"/>
</dbReference>
<dbReference type="OrthoDB" id="9784013at2"/>
<keyword evidence="7" id="KW-1185">Reference proteome</keyword>
<sequence length="319" mass="35575">MSDFPKFVEFREEGPREGFQIEKKIYPIEKRIELIDMLSETGLKRIQVGSFVSPKYVPQMADTGELFQRIKRKPGVNYTSLWLNDKGFRKALTAHEVDIDPRLLFYPSEAFAQSNNNCSSAEMREKQRDWVRLYKEEGYTVDAAYVMTAFGCNFEGPISQERILDDFRFILALCEEEQIPVPILVVADTMGWGNPEAVKRMIGALRELAPDARIGMHIHDTRGLGIANLHAALSMGVDMFESSVAGLGGCPFAGHGHARAAGNVCTEDAVFLCHELGIETGIDLDKLIAAALKAEEIIEAPLMGRVMHTGGLDKYRKTS</sequence>
<name>A0A073IXM5_9RHOB</name>
<evidence type="ECO:0000259" key="4">
    <source>
        <dbReference type="PROSITE" id="PS50991"/>
    </source>
</evidence>
<dbReference type="Pfam" id="PF00682">
    <property type="entry name" value="HMGL-like"/>
    <property type="match status" value="1"/>
</dbReference>
<dbReference type="PROSITE" id="PS50991">
    <property type="entry name" value="PYR_CT"/>
    <property type="match status" value="1"/>
</dbReference>
<dbReference type="PANTHER" id="PTHR42738">
    <property type="entry name" value="HYDROXYMETHYLGLUTARYL-COA LYASE"/>
    <property type="match status" value="1"/>
</dbReference>
<dbReference type="EMBL" id="JAMD01000014">
    <property type="protein sequence ID" value="KEJ94370.1"/>
    <property type="molecule type" value="Genomic_DNA"/>
</dbReference>
<dbReference type="GO" id="GO:0046951">
    <property type="term" value="P:ketone body biosynthetic process"/>
    <property type="evidence" value="ECO:0007669"/>
    <property type="project" value="TreeGrafter"/>
</dbReference>
<dbReference type="GO" id="GO:0046872">
    <property type="term" value="F:metal ion binding"/>
    <property type="evidence" value="ECO:0007669"/>
    <property type="project" value="UniProtKB-KW"/>
</dbReference>
<comment type="caution">
    <text evidence="5">The sequence shown here is derived from an EMBL/GenBank/DDBJ whole genome shotgun (WGS) entry which is preliminary data.</text>
</comment>
<proteinExistence type="inferred from homology"/>
<dbReference type="InterPro" id="IPR013785">
    <property type="entry name" value="Aldolase_TIM"/>
</dbReference>
<organism evidence="5 7">
    <name type="scientific">Pseudosulfitobacter pseudonitzschiae</name>
    <dbReference type="NCBI Taxonomy" id="1402135"/>
    <lineage>
        <taxon>Bacteria</taxon>
        <taxon>Pseudomonadati</taxon>
        <taxon>Pseudomonadota</taxon>
        <taxon>Alphaproteobacteria</taxon>
        <taxon>Rhodobacterales</taxon>
        <taxon>Roseobacteraceae</taxon>
        <taxon>Pseudosulfitobacter</taxon>
    </lineage>
</organism>
<feature type="domain" description="Pyruvate carboxyltransferase" evidence="4">
    <location>
        <begin position="8"/>
        <end position="288"/>
    </location>
</feature>
<dbReference type="AlphaFoldDB" id="A0A073IXM5"/>
<dbReference type="Gene3D" id="3.20.20.70">
    <property type="entry name" value="Aldolase class I"/>
    <property type="match status" value="1"/>
</dbReference>
<evidence type="ECO:0000256" key="1">
    <source>
        <dbReference type="ARBA" id="ARBA00009405"/>
    </source>
</evidence>
<dbReference type="EMBL" id="JAFBWN010000009">
    <property type="protein sequence ID" value="MBM2355668.1"/>
    <property type="molecule type" value="Genomic_DNA"/>
</dbReference>
<dbReference type="Proteomes" id="UP000027746">
    <property type="component" value="Unassembled WGS sequence"/>
</dbReference>
<gene>
    <name evidence="6" type="ORF">JQX14_14045</name>
    <name evidence="5" type="ORF">SUH3_06815</name>
</gene>
<accession>A0A073IXM5</accession>
<keyword evidence="3 5" id="KW-0456">Lyase</keyword>
<evidence type="ECO:0000256" key="2">
    <source>
        <dbReference type="ARBA" id="ARBA00022723"/>
    </source>
</evidence>
<dbReference type="RefSeq" id="WP_037929818.1">
    <property type="nucleotide sequence ID" value="NZ_CP054604.1"/>
</dbReference>
<dbReference type="PANTHER" id="PTHR42738:SF7">
    <property type="entry name" value="HYDROXYMETHYLGLUTARYL-COA LYASE"/>
    <property type="match status" value="1"/>
</dbReference>
<dbReference type="GO" id="GO:0004419">
    <property type="term" value="F:hydroxymethylglutaryl-CoA lyase activity"/>
    <property type="evidence" value="ECO:0007669"/>
    <property type="project" value="TreeGrafter"/>
</dbReference>
<dbReference type="Proteomes" id="UP000809337">
    <property type="component" value="Unassembled WGS sequence"/>
</dbReference>
<reference evidence="6" key="2">
    <citation type="submission" date="2021-01" db="EMBL/GenBank/DDBJ databases">
        <title>Diatom-associated Roseobacters Show Island Model of Population Structure.</title>
        <authorList>
            <person name="Qu L."/>
            <person name="Feng X."/>
            <person name="Chen Y."/>
            <person name="Li L."/>
            <person name="Wang X."/>
            <person name="Hu Z."/>
            <person name="Wang H."/>
            <person name="Luo H."/>
        </authorList>
    </citation>
    <scope>NUCLEOTIDE SEQUENCE</scope>
    <source>
        <strain evidence="6">SM26-45</strain>
    </source>
</reference>
<dbReference type="SUPFAM" id="SSF51569">
    <property type="entry name" value="Aldolase"/>
    <property type="match status" value="1"/>
</dbReference>
<protein>
    <submittedName>
        <fullName evidence="5">Hydroxymethylglutaryl-CoA lyase</fullName>
    </submittedName>
</protein>
<dbReference type="InterPro" id="IPR000891">
    <property type="entry name" value="PYR_CT"/>
</dbReference>
<dbReference type="GeneID" id="68872375"/>
<evidence type="ECO:0000313" key="7">
    <source>
        <dbReference type="Proteomes" id="UP000027746"/>
    </source>
</evidence>
<evidence type="ECO:0000256" key="3">
    <source>
        <dbReference type="ARBA" id="ARBA00023239"/>
    </source>
</evidence>
<dbReference type="NCBIfam" id="NF004283">
    <property type="entry name" value="PRK05692.1"/>
    <property type="match status" value="1"/>
</dbReference>